<keyword evidence="4" id="KW-1185">Reference proteome</keyword>
<protein>
    <recommendedName>
        <fullName evidence="5">Beta-barrel assembly-enhancing protease</fullName>
    </recommendedName>
</protein>
<feature type="repeat" description="TPR" evidence="1">
    <location>
        <begin position="155"/>
        <end position="188"/>
    </location>
</feature>
<accession>A0A5S9PPL7</accession>
<dbReference type="SUPFAM" id="SSF48452">
    <property type="entry name" value="TPR-like"/>
    <property type="match status" value="1"/>
</dbReference>
<dbReference type="Proteomes" id="UP000441399">
    <property type="component" value="Unassembled WGS sequence"/>
</dbReference>
<reference evidence="3 4" key="1">
    <citation type="submission" date="2019-11" db="EMBL/GenBank/DDBJ databases">
        <authorList>
            <person name="Holert J."/>
        </authorList>
    </citation>
    <scope>NUCLEOTIDE SEQUENCE [LARGE SCALE GENOMIC DNA]</scope>
    <source>
        <strain evidence="3">SB11_3</strain>
    </source>
</reference>
<evidence type="ECO:0008006" key="5">
    <source>
        <dbReference type="Google" id="ProtNLM"/>
    </source>
</evidence>
<dbReference type="OrthoDB" id="9873198at2"/>
<evidence type="ECO:0000256" key="2">
    <source>
        <dbReference type="SAM" id="SignalP"/>
    </source>
</evidence>
<dbReference type="InterPro" id="IPR019734">
    <property type="entry name" value="TPR_rpt"/>
</dbReference>
<proteinExistence type="predicted"/>
<keyword evidence="1" id="KW-0802">TPR repeat</keyword>
<feature type="chain" id="PRO_5024876320" description="Beta-barrel assembly-enhancing protease" evidence="2">
    <location>
        <begin position="22"/>
        <end position="454"/>
    </location>
</feature>
<dbReference type="AlphaFoldDB" id="A0A5S9PPL7"/>
<evidence type="ECO:0000256" key="1">
    <source>
        <dbReference type="PROSITE-ProRule" id="PRU00339"/>
    </source>
</evidence>
<keyword evidence="2" id="KW-0732">Signal</keyword>
<feature type="signal peptide" evidence="2">
    <location>
        <begin position="1"/>
        <end position="21"/>
    </location>
</feature>
<dbReference type="Gene3D" id="1.25.40.10">
    <property type="entry name" value="Tetratricopeptide repeat domain"/>
    <property type="match status" value="2"/>
</dbReference>
<gene>
    <name evidence="3" type="ORF">OPDIPICF_01058</name>
</gene>
<evidence type="ECO:0000313" key="4">
    <source>
        <dbReference type="Proteomes" id="UP000441399"/>
    </source>
</evidence>
<dbReference type="Pfam" id="PF13428">
    <property type="entry name" value="TPR_14"/>
    <property type="match status" value="1"/>
</dbReference>
<dbReference type="SMART" id="SM00028">
    <property type="entry name" value="TPR"/>
    <property type="match status" value="2"/>
</dbReference>
<organism evidence="3 4">
    <name type="scientific">BD1-7 clade bacterium</name>
    <dbReference type="NCBI Taxonomy" id="2029982"/>
    <lineage>
        <taxon>Bacteria</taxon>
        <taxon>Pseudomonadati</taxon>
        <taxon>Pseudomonadota</taxon>
        <taxon>Gammaproteobacteria</taxon>
        <taxon>Cellvibrionales</taxon>
        <taxon>Spongiibacteraceae</taxon>
        <taxon>BD1-7 clade</taxon>
    </lineage>
</organism>
<evidence type="ECO:0000313" key="3">
    <source>
        <dbReference type="EMBL" id="CAA0106413.1"/>
    </source>
</evidence>
<sequence length="454" mass="50844">MKRLLVTAISCLLLNACVSTGMKPIVPGEVNVSQPSKADQHYQNGHKAQTAFEQTDRPGYLLQAQKHYQAALNLAPYMLDAQLNHYRVVYTLSGYIPTTWYPVLENSWTTLHPEVKKRVRPPAFMKALLWIYDNESPKSPVRMLTASTHRDPGSADNWFTLAEAFEDQKEYDMALHAGLQAVERAPESPQIAALMARVLNSKVITHDCPAAFNQARKDTIRYTFTAAQNADEEHAPALWNQLIDQYQIAGVNDLALQTSRFLHQQDPSTANARLLAKSWYALGDADQTQTLLTKLSEDTKLSGEEHLALANIHVANGRSEEARKAYQAATQSAPNSFEIYLINSFMQQIHGEADNQPLILPKNAKTTIQKDIIKALDANQPPTELLNANSDICTRSSAHFYSALYFWQQGDIQRSDQHLEETLAQNNFGSLEYQMATLLLNNKPPTQPIAQATE</sequence>
<name>A0A5S9PPL7_9GAMM</name>
<dbReference type="PROSITE" id="PS50005">
    <property type="entry name" value="TPR"/>
    <property type="match status" value="1"/>
</dbReference>
<dbReference type="EMBL" id="CACSIO010000012">
    <property type="protein sequence ID" value="CAA0106413.1"/>
    <property type="molecule type" value="Genomic_DNA"/>
</dbReference>
<dbReference type="InterPro" id="IPR011990">
    <property type="entry name" value="TPR-like_helical_dom_sf"/>
</dbReference>